<accession>A0A2D1QLW4</accession>
<gene>
    <name evidence="1" type="ORF">Asalp_43210</name>
</gene>
<protein>
    <submittedName>
        <fullName evidence="1">Uncharacterized protein</fullName>
    </submittedName>
</protein>
<evidence type="ECO:0000313" key="1">
    <source>
        <dbReference type="EMBL" id="ATP11389.1"/>
    </source>
</evidence>
<organism evidence="1 2">
    <name type="scientific">Aeromonas salmonicida subsp. pectinolytica 34mel</name>
    <dbReference type="NCBI Taxonomy" id="1324960"/>
    <lineage>
        <taxon>Bacteria</taxon>
        <taxon>Pseudomonadati</taxon>
        <taxon>Pseudomonadota</taxon>
        <taxon>Gammaproteobacteria</taxon>
        <taxon>Aeromonadales</taxon>
        <taxon>Aeromonadaceae</taxon>
        <taxon>Aeromonas</taxon>
    </lineage>
</organism>
<name>A0A2D1QLW4_AERSA</name>
<proteinExistence type="predicted"/>
<dbReference type="EMBL" id="CP022426">
    <property type="protein sequence ID" value="ATP11389.1"/>
    <property type="molecule type" value="Genomic_DNA"/>
</dbReference>
<evidence type="ECO:0000313" key="2">
    <source>
        <dbReference type="Proteomes" id="UP000222916"/>
    </source>
</evidence>
<dbReference type="Proteomes" id="UP000222916">
    <property type="component" value="Chromosome"/>
</dbReference>
<reference evidence="2" key="1">
    <citation type="journal article" date="2018" name="BMC Genomics">
        <title>The complete and fully assembled genome sequence of Aeromonas salmonicida subsp. pectinolytica and its comparative analysis with other Aeromonas species: investigation of the mobilome in environmental and pathogenic strains.</title>
        <authorList>
            <person name="Pfeiffer F."/>
            <person name="Zamora-Lagos M.A."/>
            <person name="Blettinger M."/>
            <person name="Yeroslaviz A."/>
            <person name="Dahl A."/>
            <person name="Gruber S."/>
            <person name="Habermann B.H."/>
        </authorList>
    </citation>
    <scope>NUCLEOTIDE SEQUENCE [LARGE SCALE GENOMIC DNA]</scope>
    <source>
        <strain evidence="2">34mel</strain>
    </source>
</reference>
<dbReference type="AlphaFoldDB" id="A0A2D1QLW4"/>
<sequence length="45" mass="4859">MHVSVLICFGMPAAHPYAPFNLSGCHHPPGRTADREGYSSLTCQT</sequence>